<reference evidence="2" key="1">
    <citation type="submission" date="2016-10" db="EMBL/GenBank/DDBJ databases">
        <authorList>
            <person name="Varghese N."/>
            <person name="Submissions S."/>
        </authorList>
    </citation>
    <scope>NUCLEOTIDE SEQUENCE [LARGE SCALE GENOMIC DNA]</scope>
    <source>
        <strain evidence="2">S9</strain>
    </source>
</reference>
<dbReference type="AlphaFoldDB" id="A0A1H9P6Y9"/>
<dbReference type="EMBL" id="FOGT01000001">
    <property type="protein sequence ID" value="SER43942.1"/>
    <property type="molecule type" value="Genomic_DNA"/>
</dbReference>
<organism evidence="1 2">
    <name type="scientific">Salipaludibacillus aurantiacus</name>
    <dbReference type="NCBI Taxonomy" id="1601833"/>
    <lineage>
        <taxon>Bacteria</taxon>
        <taxon>Bacillati</taxon>
        <taxon>Bacillota</taxon>
        <taxon>Bacilli</taxon>
        <taxon>Bacillales</taxon>
        <taxon>Bacillaceae</taxon>
    </lineage>
</organism>
<evidence type="ECO:0000313" key="1">
    <source>
        <dbReference type="EMBL" id="SER43942.1"/>
    </source>
</evidence>
<dbReference type="OrthoDB" id="2678750at2"/>
<keyword evidence="2" id="KW-1185">Reference proteome</keyword>
<sequence>MRWTQAHIQTYQQAREYVDTAIIPLIPLQWGKSEKQIITMGEFTGYLSESLEKQFTGRVFLLPSFTYLTSESMEERVKRLKAWDNHFYQEGFKYIIYVTSDAEWKAAEKKLPDELLWMPASSPDSLEASQFKRLIEQQVEQIMPIFTAKWQSEPLSREN</sequence>
<dbReference type="STRING" id="1601833.SAMN05518684_101172"/>
<dbReference type="RefSeq" id="WP_093047114.1">
    <property type="nucleotide sequence ID" value="NZ_FOGT01000001.1"/>
</dbReference>
<dbReference type="Pfam" id="PF10673">
    <property type="entry name" value="DUF2487"/>
    <property type="match status" value="1"/>
</dbReference>
<protein>
    <recommendedName>
        <fullName evidence="3">DUF2487 domain-containing protein</fullName>
    </recommendedName>
</protein>
<name>A0A1H9P6Y9_9BACI</name>
<dbReference type="InterPro" id="IPR019615">
    <property type="entry name" value="DUF2487"/>
</dbReference>
<accession>A0A1H9P6Y9</accession>
<evidence type="ECO:0000313" key="2">
    <source>
        <dbReference type="Proteomes" id="UP000198571"/>
    </source>
</evidence>
<proteinExistence type="predicted"/>
<dbReference type="Proteomes" id="UP000198571">
    <property type="component" value="Unassembled WGS sequence"/>
</dbReference>
<evidence type="ECO:0008006" key="3">
    <source>
        <dbReference type="Google" id="ProtNLM"/>
    </source>
</evidence>
<gene>
    <name evidence="1" type="ORF">SAMN05518684_101172</name>
</gene>